<dbReference type="EMBL" id="CAJRGZ010000011">
    <property type="protein sequence ID" value="CAG5137596.1"/>
    <property type="molecule type" value="Genomic_DNA"/>
</dbReference>
<evidence type="ECO:0000313" key="2">
    <source>
        <dbReference type="Proteomes" id="UP000676310"/>
    </source>
</evidence>
<sequence length="75" mass="8405">MRKPISTLIARRTPMGRYPQLSAIRETECFTSNGDAARKNRDPYDAGSLERVINVIDYARNAMADNCARTAKSQV</sequence>
<dbReference type="GeneID" id="67012985"/>
<reference evidence="1" key="1">
    <citation type="submission" date="2021-05" db="EMBL/GenBank/DDBJ databases">
        <authorList>
            <person name="Stam R."/>
        </authorList>
    </citation>
    <scope>NUCLEOTIDE SEQUENCE</scope>
    <source>
        <strain evidence="1">CS162</strain>
    </source>
</reference>
<gene>
    <name evidence="1" type="ORF">ALTATR162_LOCUS163</name>
</gene>
<protein>
    <submittedName>
        <fullName evidence="1">Uncharacterized protein</fullName>
    </submittedName>
</protein>
<organism evidence="1 2">
    <name type="scientific">Alternaria atra</name>
    <dbReference type="NCBI Taxonomy" id="119953"/>
    <lineage>
        <taxon>Eukaryota</taxon>
        <taxon>Fungi</taxon>
        <taxon>Dikarya</taxon>
        <taxon>Ascomycota</taxon>
        <taxon>Pezizomycotina</taxon>
        <taxon>Dothideomycetes</taxon>
        <taxon>Pleosporomycetidae</taxon>
        <taxon>Pleosporales</taxon>
        <taxon>Pleosporineae</taxon>
        <taxon>Pleosporaceae</taxon>
        <taxon>Alternaria</taxon>
        <taxon>Alternaria sect. Ulocladioides</taxon>
    </lineage>
</organism>
<dbReference type="AlphaFoldDB" id="A0A8J2MUG1"/>
<comment type="caution">
    <text evidence="1">The sequence shown here is derived from an EMBL/GenBank/DDBJ whole genome shotgun (WGS) entry which is preliminary data.</text>
</comment>
<proteinExistence type="predicted"/>
<dbReference type="Proteomes" id="UP000676310">
    <property type="component" value="Unassembled WGS sequence"/>
</dbReference>
<keyword evidence="2" id="KW-1185">Reference proteome</keyword>
<dbReference type="RefSeq" id="XP_043163691.1">
    <property type="nucleotide sequence ID" value="XM_043307756.1"/>
</dbReference>
<accession>A0A8J2MUG1</accession>
<evidence type="ECO:0000313" key="1">
    <source>
        <dbReference type="EMBL" id="CAG5137596.1"/>
    </source>
</evidence>
<name>A0A8J2MUG1_9PLEO</name>